<evidence type="ECO:0000256" key="9">
    <source>
        <dbReference type="ARBA" id="ARBA00036320"/>
    </source>
</evidence>
<evidence type="ECO:0000256" key="10">
    <source>
        <dbReference type="ARBA" id="ARBA00038868"/>
    </source>
</evidence>
<dbReference type="PANTHER" id="PTHR24276:SF91">
    <property type="entry name" value="AT26814P-RELATED"/>
    <property type="match status" value="1"/>
</dbReference>
<dbReference type="InterPro" id="IPR018114">
    <property type="entry name" value="TRYPSIN_HIS"/>
</dbReference>
<dbReference type="EMBL" id="CP012524">
    <property type="protein sequence ID" value="ALC42757.1"/>
    <property type="molecule type" value="Genomic_DNA"/>
</dbReference>
<comment type="subcellular location">
    <subcellularLocation>
        <location evidence="1">Secreted</location>
        <location evidence="1">Extracellular space</location>
    </subcellularLocation>
</comment>
<dbReference type="SMR" id="A0A0M4EXL3"/>
<evidence type="ECO:0000256" key="8">
    <source>
        <dbReference type="ARBA" id="ARBA00023157"/>
    </source>
</evidence>
<dbReference type="PRINTS" id="PR00722">
    <property type="entry name" value="CHYMOTRYPSIN"/>
</dbReference>
<dbReference type="OrthoDB" id="7871575at2759"/>
<dbReference type="InterPro" id="IPR050430">
    <property type="entry name" value="Peptidase_S1"/>
</dbReference>
<evidence type="ECO:0000256" key="1">
    <source>
        <dbReference type="ARBA" id="ARBA00004239"/>
    </source>
</evidence>
<comment type="catalytic activity">
    <reaction evidence="9">
        <text>Preferential cleavage: Arg-|-Xaa, Lys-|-Xaa.</text>
        <dbReference type="EC" id="3.4.21.4"/>
    </reaction>
</comment>
<evidence type="ECO:0000256" key="7">
    <source>
        <dbReference type="ARBA" id="ARBA00023145"/>
    </source>
</evidence>
<dbReference type="EC" id="3.4.21.4" evidence="10"/>
<dbReference type="SMART" id="SM00020">
    <property type="entry name" value="Tryp_SPc"/>
    <property type="match status" value="1"/>
</dbReference>
<comment type="similarity">
    <text evidence="2">Belongs to the peptidase S1 family.</text>
</comment>
<evidence type="ECO:0000256" key="4">
    <source>
        <dbReference type="ARBA" id="ARBA00022729"/>
    </source>
</evidence>
<dbReference type="InterPro" id="IPR001254">
    <property type="entry name" value="Trypsin_dom"/>
</dbReference>
<dbReference type="GO" id="GO:0005576">
    <property type="term" value="C:extracellular region"/>
    <property type="evidence" value="ECO:0007669"/>
    <property type="project" value="UniProtKB-SubCell"/>
</dbReference>
<reference evidence="13 14" key="1">
    <citation type="submission" date="2015-08" db="EMBL/GenBank/DDBJ databases">
        <title>Ancestral chromatin configuration constrains chromatin evolution on differentiating sex chromosomes in Drosophila.</title>
        <authorList>
            <person name="Zhou Q."/>
            <person name="Bachtrog D."/>
        </authorList>
    </citation>
    <scope>NUCLEOTIDE SEQUENCE [LARGE SCALE GENOMIC DNA]</scope>
    <source>
        <tissue evidence="13">Whole larvae</tissue>
    </source>
</reference>
<keyword evidence="8" id="KW-1015">Disulfide bond</keyword>
<feature type="non-terminal residue" evidence="13">
    <location>
        <position position="262"/>
    </location>
</feature>
<dbReference type="SUPFAM" id="SSF50494">
    <property type="entry name" value="Trypsin-like serine proteases"/>
    <property type="match status" value="1"/>
</dbReference>
<dbReference type="GO" id="GO:0006508">
    <property type="term" value="P:proteolysis"/>
    <property type="evidence" value="ECO:0007669"/>
    <property type="project" value="UniProtKB-KW"/>
</dbReference>
<dbReference type="PANTHER" id="PTHR24276">
    <property type="entry name" value="POLYSERASE-RELATED"/>
    <property type="match status" value="1"/>
</dbReference>
<evidence type="ECO:0000313" key="13">
    <source>
        <dbReference type="EMBL" id="ALC42757.1"/>
    </source>
</evidence>
<dbReference type="Pfam" id="PF00089">
    <property type="entry name" value="Trypsin"/>
    <property type="match status" value="1"/>
</dbReference>
<evidence type="ECO:0000259" key="12">
    <source>
        <dbReference type="PROSITE" id="PS50240"/>
    </source>
</evidence>
<evidence type="ECO:0000256" key="5">
    <source>
        <dbReference type="ARBA" id="ARBA00022801"/>
    </source>
</evidence>
<dbReference type="Proteomes" id="UP000494163">
    <property type="component" value="Chromosome 2R"/>
</dbReference>
<keyword evidence="4 11" id="KW-0732">Signal</keyword>
<keyword evidence="7" id="KW-0865">Zymogen</keyword>
<evidence type="ECO:0000256" key="11">
    <source>
        <dbReference type="SAM" id="SignalP"/>
    </source>
</evidence>
<dbReference type="InterPro" id="IPR043504">
    <property type="entry name" value="Peptidase_S1_PA_chymotrypsin"/>
</dbReference>
<evidence type="ECO:0000313" key="14">
    <source>
        <dbReference type="Proteomes" id="UP000494163"/>
    </source>
</evidence>
<dbReference type="PROSITE" id="PS00134">
    <property type="entry name" value="TRYPSIN_HIS"/>
    <property type="match status" value="1"/>
</dbReference>
<dbReference type="AlphaFoldDB" id="A0A0M4EXL3"/>
<keyword evidence="6" id="KW-0720">Serine protease</keyword>
<proteinExistence type="inferred from homology"/>
<evidence type="ECO:0000256" key="6">
    <source>
        <dbReference type="ARBA" id="ARBA00022825"/>
    </source>
</evidence>
<dbReference type="PROSITE" id="PS50240">
    <property type="entry name" value="TRYPSIN_DOM"/>
    <property type="match status" value="1"/>
</dbReference>
<organism evidence="13 14">
    <name type="scientific">Drosophila busckii</name>
    <name type="common">Fruit fly</name>
    <dbReference type="NCBI Taxonomy" id="30019"/>
    <lineage>
        <taxon>Eukaryota</taxon>
        <taxon>Metazoa</taxon>
        <taxon>Ecdysozoa</taxon>
        <taxon>Arthropoda</taxon>
        <taxon>Hexapoda</taxon>
        <taxon>Insecta</taxon>
        <taxon>Pterygota</taxon>
        <taxon>Neoptera</taxon>
        <taxon>Endopterygota</taxon>
        <taxon>Diptera</taxon>
        <taxon>Brachycera</taxon>
        <taxon>Muscomorpha</taxon>
        <taxon>Ephydroidea</taxon>
        <taxon>Drosophilidae</taxon>
        <taxon>Drosophila</taxon>
    </lineage>
</organism>
<dbReference type="Gene3D" id="2.40.10.10">
    <property type="entry name" value="Trypsin-like serine proteases"/>
    <property type="match status" value="2"/>
</dbReference>
<dbReference type="OMA" id="GAGHICA"/>
<dbReference type="InterPro" id="IPR009003">
    <property type="entry name" value="Peptidase_S1_PA"/>
</dbReference>
<dbReference type="GO" id="GO:0004252">
    <property type="term" value="F:serine-type endopeptidase activity"/>
    <property type="evidence" value="ECO:0007669"/>
    <property type="project" value="UniProtKB-EC"/>
</dbReference>
<accession>A0A0M4EXL3</accession>
<sequence length="262" mass="29559">MILGFNILLLLQLLFLLLSSGLGQNGVLRSVNNLVSLRRRRIDNYRFGAGHICGGALIKINMVLTAAHCFVDQSKYDGSLLPITDFKVIVGNMFRYVRSNMSQSFLIAKRFMMQQQFNLSSYEQDIALLLLDSDAPDAYLSDKDMNNSLNLSLNSRCQLMGWTNRERLNDMDQQIILSVQLLKAKDCMRLSNLTSRHLLPGLKCAVYQSDNETTSDKCSWDTGTALNCEGRLIGIVSWGSKCSKSLPILYTDVAYYKDWLNA</sequence>
<protein>
    <recommendedName>
        <fullName evidence="10">trypsin</fullName>
        <ecNumber evidence="10">3.4.21.4</ecNumber>
    </recommendedName>
</protein>
<keyword evidence="5" id="KW-0378">Hydrolase</keyword>
<dbReference type="InterPro" id="IPR001314">
    <property type="entry name" value="Peptidase_S1A"/>
</dbReference>
<feature type="chain" id="PRO_5005794122" description="trypsin" evidence="11">
    <location>
        <begin position="24"/>
        <end position="262"/>
    </location>
</feature>
<evidence type="ECO:0000256" key="3">
    <source>
        <dbReference type="ARBA" id="ARBA00022670"/>
    </source>
</evidence>
<name>A0A0M4EXL3_DROBS</name>
<gene>
    <name evidence="13" type="ORF">Dbus_chr2Rg2336</name>
</gene>
<evidence type="ECO:0000256" key="2">
    <source>
        <dbReference type="ARBA" id="ARBA00007664"/>
    </source>
</evidence>
<feature type="domain" description="Peptidase S1" evidence="12">
    <location>
        <begin position="18"/>
        <end position="262"/>
    </location>
</feature>
<keyword evidence="14" id="KW-1185">Reference proteome</keyword>
<keyword evidence="3" id="KW-0645">Protease</keyword>
<feature type="signal peptide" evidence="11">
    <location>
        <begin position="1"/>
        <end position="23"/>
    </location>
</feature>
<dbReference type="STRING" id="30019.A0A0M4EXL3"/>